<keyword evidence="4" id="KW-1185">Reference proteome</keyword>
<dbReference type="OrthoDB" id="62798at2759"/>
<dbReference type="EMBL" id="KZ819666">
    <property type="protein sequence ID" value="PWN28211.1"/>
    <property type="molecule type" value="Genomic_DNA"/>
</dbReference>
<dbReference type="InterPro" id="IPR046985">
    <property type="entry name" value="IP5"/>
</dbReference>
<dbReference type="GO" id="GO:0004439">
    <property type="term" value="F:phosphatidylinositol-4,5-bisphosphate 5-phosphatase activity"/>
    <property type="evidence" value="ECO:0007669"/>
    <property type="project" value="TreeGrafter"/>
</dbReference>
<dbReference type="AlphaFoldDB" id="A0A316UV54"/>
<evidence type="ECO:0000313" key="4">
    <source>
        <dbReference type="Proteomes" id="UP000245884"/>
    </source>
</evidence>
<name>A0A316UV54_9BASI</name>
<protein>
    <submittedName>
        <fullName evidence="3">DNase I-like protein</fullName>
    </submittedName>
</protein>
<reference evidence="3 4" key="1">
    <citation type="journal article" date="2018" name="Mol. Biol. Evol.">
        <title>Broad Genomic Sampling Reveals a Smut Pathogenic Ancestry of the Fungal Clade Ustilaginomycotina.</title>
        <authorList>
            <person name="Kijpornyongpan T."/>
            <person name="Mondo S.J."/>
            <person name="Barry K."/>
            <person name="Sandor L."/>
            <person name="Lee J."/>
            <person name="Lipzen A."/>
            <person name="Pangilinan J."/>
            <person name="LaButti K."/>
            <person name="Hainaut M."/>
            <person name="Henrissat B."/>
            <person name="Grigoriev I.V."/>
            <person name="Spatafora J.W."/>
            <person name="Aime M.C."/>
        </authorList>
    </citation>
    <scope>NUCLEOTIDE SEQUENCE [LARGE SCALE GENOMIC DNA]</scope>
    <source>
        <strain evidence="3 4">MCA 5214</strain>
    </source>
</reference>
<dbReference type="SUPFAM" id="SSF56219">
    <property type="entry name" value="DNase I-like"/>
    <property type="match status" value="1"/>
</dbReference>
<dbReference type="RefSeq" id="XP_025362823.1">
    <property type="nucleotide sequence ID" value="XM_025506070.1"/>
</dbReference>
<evidence type="ECO:0000256" key="1">
    <source>
        <dbReference type="SAM" id="MobiDB-lite"/>
    </source>
</evidence>
<proteinExistence type="predicted"/>
<dbReference type="PANTHER" id="PTHR11200">
    <property type="entry name" value="INOSITOL 5-PHOSPHATASE"/>
    <property type="match status" value="1"/>
</dbReference>
<gene>
    <name evidence="3" type="ORF">BDZ90DRAFT_231963</name>
</gene>
<organism evidence="3 4">
    <name type="scientific">Jaminaea rosea</name>
    <dbReference type="NCBI Taxonomy" id="1569628"/>
    <lineage>
        <taxon>Eukaryota</taxon>
        <taxon>Fungi</taxon>
        <taxon>Dikarya</taxon>
        <taxon>Basidiomycota</taxon>
        <taxon>Ustilaginomycotina</taxon>
        <taxon>Exobasidiomycetes</taxon>
        <taxon>Microstromatales</taxon>
        <taxon>Microstromatales incertae sedis</taxon>
        <taxon>Jaminaea</taxon>
    </lineage>
</organism>
<dbReference type="SMART" id="SM00128">
    <property type="entry name" value="IPPc"/>
    <property type="match status" value="1"/>
</dbReference>
<feature type="compositionally biased region" description="Low complexity" evidence="1">
    <location>
        <begin position="415"/>
        <end position="426"/>
    </location>
</feature>
<dbReference type="Proteomes" id="UP000245884">
    <property type="component" value="Unassembled WGS sequence"/>
</dbReference>
<dbReference type="STRING" id="1569628.A0A316UV54"/>
<accession>A0A316UV54</accession>
<feature type="region of interest" description="Disordered" evidence="1">
    <location>
        <begin position="352"/>
        <end position="387"/>
    </location>
</feature>
<evidence type="ECO:0000313" key="3">
    <source>
        <dbReference type="EMBL" id="PWN28211.1"/>
    </source>
</evidence>
<dbReference type="InterPro" id="IPR036691">
    <property type="entry name" value="Endo/exonu/phosph_ase_sf"/>
</dbReference>
<dbReference type="Pfam" id="PF22669">
    <property type="entry name" value="Exo_endo_phos2"/>
    <property type="match status" value="1"/>
</dbReference>
<feature type="region of interest" description="Disordered" evidence="1">
    <location>
        <begin position="406"/>
        <end position="426"/>
    </location>
</feature>
<dbReference type="GO" id="GO:0046856">
    <property type="term" value="P:phosphatidylinositol dephosphorylation"/>
    <property type="evidence" value="ECO:0007669"/>
    <property type="project" value="InterPro"/>
</dbReference>
<feature type="domain" description="Inositol polyphosphate-related phosphatase" evidence="2">
    <location>
        <begin position="5"/>
        <end position="465"/>
    </location>
</feature>
<dbReference type="GeneID" id="37027893"/>
<dbReference type="InterPro" id="IPR000300">
    <property type="entry name" value="IPPc"/>
</dbReference>
<sequence length="548" mass="59556">MATSHPLRIQIASYNFNLQGTTTPFPDLQRWLIPTLSETRPEYSSTSLTSGREAPDIYAVGFQELLPLHHAFADDQEAKEVRQHTAREIRRAVRHHAAVTRQDGVYPEGGGPEDYTLLAEVHLVSITLFVFGRNRSGVPQRLKEARVASASTGILNLLGNKGAVGVRLVLSAQGEGEDEVITLVCAHLAAHDHQVERRNADFKNIVSRLAFTPQSTLPLPDPPIAAPQTGEDMEKVKERYQQDVDSQRAIGTQKPSKPLDNQTYTLYDSHHAFFFGDLNYRLGLEGGKKNKEGKEGASSSAAGLSKHDVRRKVSQQDYATLAKHDQLARERQAGKTLQGFVEVDVGTAFGPTYKFKPQRREGKGKGKEGTGEGDAVKREKGDAPVKGQELSAKRVPGWTDRVLWASNGGQEQGEKTTGTTGAGSASVIPGRHGVHVELFRSIMGYTLSDHKPVTLLATLPRARQSNSNLAPYRLDGNYAAYRALGTLLDRLVGYAWCALVAAGAGQVLVGVAEVVVIALLSVWWLRTGGQQGGGGDLGYWFSSLAGRP</sequence>
<dbReference type="PANTHER" id="PTHR11200:SF286">
    <property type="entry name" value="5-PHOSPHATASE, PUTATIVE (AFU_ORTHOLOGUE AFUA_5G07600)-RELATED"/>
    <property type="match status" value="1"/>
</dbReference>
<feature type="compositionally biased region" description="Basic and acidic residues" evidence="1">
    <location>
        <begin position="358"/>
        <end position="383"/>
    </location>
</feature>
<evidence type="ECO:0000259" key="2">
    <source>
        <dbReference type="SMART" id="SM00128"/>
    </source>
</evidence>
<feature type="region of interest" description="Disordered" evidence="1">
    <location>
        <begin position="289"/>
        <end position="311"/>
    </location>
</feature>
<dbReference type="Gene3D" id="3.60.10.10">
    <property type="entry name" value="Endonuclease/exonuclease/phosphatase"/>
    <property type="match status" value="1"/>
</dbReference>